<protein>
    <submittedName>
        <fullName evidence="1">Uncharacterized protein</fullName>
    </submittedName>
</protein>
<evidence type="ECO:0000313" key="2">
    <source>
        <dbReference type="Proteomes" id="UP000250321"/>
    </source>
</evidence>
<sequence>MAPKRNPTTALESSSSETAFVGPAFISGVGVKEFAIVFDGCVERFAVGRVQIMLYKDLISFARNHCILGPRYLD</sequence>
<organism evidence="1 2">
    <name type="scientific">Prunus yedoensis var. nudiflora</name>
    <dbReference type="NCBI Taxonomy" id="2094558"/>
    <lineage>
        <taxon>Eukaryota</taxon>
        <taxon>Viridiplantae</taxon>
        <taxon>Streptophyta</taxon>
        <taxon>Embryophyta</taxon>
        <taxon>Tracheophyta</taxon>
        <taxon>Spermatophyta</taxon>
        <taxon>Magnoliopsida</taxon>
        <taxon>eudicotyledons</taxon>
        <taxon>Gunneridae</taxon>
        <taxon>Pentapetalae</taxon>
        <taxon>rosids</taxon>
        <taxon>fabids</taxon>
        <taxon>Rosales</taxon>
        <taxon>Rosaceae</taxon>
        <taxon>Amygdaloideae</taxon>
        <taxon>Amygdaleae</taxon>
        <taxon>Prunus</taxon>
    </lineage>
</organism>
<keyword evidence="2" id="KW-1185">Reference proteome</keyword>
<reference evidence="1 2" key="1">
    <citation type="submission" date="2018-02" db="EMBL/GenBank/DDBJ databases">
        <title>Draft genome of wild Prunus yedoensis var. nudiflora.</title>
        <authorList>
            <person name="Baek S."/>
            <person name="Kim J.-H."/>
            <person name="Choi K."/>
            <person name="Kim G.-B."/>
            <person name="Cho A."/>
            <person name="Jang H."/>
            <person name="Shin C.-H."/>
            <person name="Yu H.-J."/>
            <person name="Mun J.-H."/>
        </authorList>
    </citation>
    <scope>NUCLEOTIDE SEQUENCE [LARGE SCALE GENOMIC DNA]</scope>
    <source>
        <strain evidence="2">cv. Jeju island</strain>
        <tissue evidence="1">Leaf</tissue>
    </source>
</reference>
<proteinExistence type="predicted"/>
<dbReference type="Proteomes" id="UP000250321">
    <property type="component" value="Unassembled WGS sequence"/>
</dbReference>
<evidence type="ECO:0000313" key="1">
    <source>
        <dbReference type="EMBL" id="PQP98290.1"/>
    </source>
</evidence>
<comment type="caution">
    <text evidence="1">The sequence shown here is derived from an EMBL/GenBank/DDBJ whole genome shotgun (WGS) entry which is preliminary data.</text>
</comment>
<dbReference type="AlphaFoldDB" id="A0A314Y2A5"/>
<dbReference type="EMBL" id="PJQY01001908">
    <property type="protein sequence ID" value="PQP98290.1"/>
    <property type="molecule type" value="Genomic_DNA"/>
</dbReference>
<name>A0A314Y2A5_PRUYE</name>
<accession>A0A314Y2A5</accession>
<gene>
    <name evidence="1" type="ORF">Pyn_37591</name>
</gene>